<dbReference type="PANTHER" id="PTHR35046">
    <property type="entry name" value="ZINC KNUCKLE (CCHC-TYPE) FAMILY PROTEIN"/>
    <property type="match status" value="1"/>
</dbReference>
<evidence type="ECO:0000313" key="3">
    <source>
        <dbReference type="Proteomes" id="UP001293593"/>
    </source>
</evidence>
<dbReference type="Pfam" id="PF24626">
    <property type="entry name" value="SH3_Tf2-1"/>
    <property type="match status" value="1"/>
</dbReference>
<dbReference type="PANTHER" id="PTHR35046:SF9">
    <property type="entry name" value="RNA-DIRECTED DNA POLYMERASE"/>
    <property type="match status" value="1"/>
</dbReference>
<accession>A0AAE1MLG7</accession>
<dbReference type="InterPro" id="IPR056924">
    <property type="entry name" value="SH3_Tf2-1"/>
</dbReference>
<dbReference type="Proteomes" id="UP001293593">
    <property type="component" value="Unassembled WGS sequence"/>
</dbReference>
<evidence type="ECO:0000259" key="1">
    <source>
        <dbReference type="Pfam" id="PF24626"/>
    </source>
</evidence>
<comment type="caution">
    <text evidence="2">The sequence shown here is derived from an EMBL/GenBank/DDBJ whole genome shotgun (WGS) entry which is preliminary data.</text>
</comment>
<feature type="domain" description="Tf2-1-like SH3-like" evidence="1">
    <location>
        <begin position="39"/>
        <end position="98"/>
    </location>
</feature>
<organism evidence="2 3">
    <name type="scientific">Acacia crassicarpa</name>
    <name type="common">northern wattle</name>
    <dbReference type="NCBI Taxonomy" id="499986"/>
    <lineage>
        <taxon>Eukaryota</taxon>
        <taxon>Viridiplantae</taxon>
        <taxon>Streptophyta</taxon>
        <taxon>Embryophyta</taxon>
        <taxon>Tracheophyta</taxon>
        <taxon>Spermatophyta</taxon>
        <taxon>Magnoliopsida</taxon>
        <taxon>eudicotyledons</taxon>
        <taxon>Gunneridae</taxon>
        <taxon>Pentapetalae</taxon>
        <taxon>rosids</taxon>
        <taxon>fabids</taxon>
        <taxon>Fabales</taxon>
        <taxon>Fabaceae</taxon>
        <taxon>Caesalpinioideae</taxon>
        <taxon>mimosoid clade</taxon>
        <taxon>Acacieae</taxon>
        <taxon>Acacia</taxon>
    </lineage>
</organism>
<gene>
    <name evidence="2" type="ORF">QN277_022896</name>
</gene>
<name>A0AAE1MLG7_9FABA</name>
<sequence length="187" mass="21208">MGEYVRKLHEKVKANIEKKVESYVKQANKGRKKVVFEPGDWVWVHLRKERFPTQRKSKLKQRGDGPFQVLSKINDNAYKIDLPGEYDVSATFKVADLSLFDAGNEDYNLRTNSSEEGGNDEDRGGVVTKATNLEDIQDLGGPMTRAKAKKAKEALNLLVTTLLETSPSLKEEETEMIHLIQIEDLEE</sequence>
<dbReference type="AlphaFoldDB" id="A0AAE1MLG7"/>
<keyword evidence="3" id="KW-1185">Reference proteome</keyword>
<dbReference type="EMBL" id="JAWXYG010000006">
    <property type="protein sequence ID" value="KAK4269784.1"/>
    <property type="molecule type" value="Genomic_DNA"/>
</dbReference>
<reference evidence="2" key="1">
    <citation type="submission" date="2023-10" db="EMBL/GenBank/DDBJ databases">
        <title>Chromosome-level genome of the transformable northern wattle, Acacia crassicarpa.</title>
        <authorList>
            <person name="Massaro I."/>
            <person name="Sinha N.R."/>
            <person name="Poethig S."/>
            <person name="Leichty A.R."/>
        </authorList>
    </citation>
    <scope>NUCLEOTIDE SEQUENCE</scope>
    <source>
        <strain evidence="2">Acra3RX</strain>
        <tissue evidence="2">Leaf</tissue>
    </source>
</reference>
<proteinExistence type="predicted"/>
<protein>
    <recommendedName>
        <fullName evidence="1">Tf2-1-like SH3-like domain-containing protein</fullName>
    </recommendedName>
</protein>
<evidence type="ECO:0000313" key="2">
    <source>
        <dbReference type="EMBL" id="KAK4269784.1"/>
    </source>
</evidence>